<keyword evidence="3" id="KW-1185">Reference proteome</keyword>
<dbReference type="InterPro" id="IPR000073">
    <property type="entry name" value="AB_hydrolase_1"/>
</dbReference>
<keyword evidence="2" id="KW-0378">Hydrolase</keyword>
<dbReference type="Pfam" id="PF00561">
    <property type="entry name" value="Abhydrolase_1"/>
    <property type="match status" value="1"/>
</dbReference>
<proteinExistence type="predicted"/>
<sequence>MATQQTAPTLYLNTNGHRYAYRYFGPASTPNPPVLFLQHFRGTMDHWDPDLINPLAAHRPILLFDNAGVGKSSGIVADSFSGWAAHVVAFLDAFLPTINRTNVDLLGFSMGGMAAQMVALDTPRLVRKLVLAGTGVSWGPDVEAGEVENVMLLASASTDAEEKAAFLKTFYSPSAEKQARGAQWWERMNQRQLDGRSPYLNAEGTQRQLAAVGKWLNPETDPREASYKRLGELKMPVLVANGDNDVLIPSHNSWVLSQRIKTATLMIYPDVGHGFLNEQAAMFGKHLELFLDSEAVNPLSGEQYCENPF</sequence>
<protein>
    <submittedName>
        <fullName evidence="2">Alpha/beta-hydrolase</fullName>
    </submittedName>
</protein>
<dbReference type="PANTHER" id="PTHR43433">
    <property type="entry name" value="HYDROLASE, ALPHA/BETA FOLD FAMILY PROTEIN"/>
    <property type="match status" value="1"/>
</dbReference>
<evidence type="ECO:0000313" key="3">
    <source>
        <dbReference type="Proteomes" id="UP000799750"/>
    </source>
</evidence>
<dbReference type="EMBL" id="MU004204">
    <property type="protein sequence ID" value="KAF2488306.1"/>
    <property type="molecule type" value="Genomic_DNA"/>
</dbReference>
<evidence type="ECO:0000313" key="2">
    <source>
        <dbReference type="EMBL" id="KAF2488306.1"/>
    </source>
</evidence>
<dbReference type="SUPFAM" id="SSF53474">
    <property type="entry name" value="alpha/beta-Hydrolases"/>
    <property type="match status" value="1"/>
</dbReference>
<dbReference type="Gene3D" id="3.40.50.1820">
    <property type="entry name" value="alpha/beta hydrolase"/>
    <property type="match status" value="1"/>
</dbReference>
<dbReference type="AlphaFoldDB" id="A0A6A6Q8N9"/>
<dbReference type="Proteomes" id="UP000799750">
    <property type="component" value="Unassembled WGS sequence"/>
</dbReference>
<organism evidence="2 3">
    <name type="scientific">Lophium mytilinum</name>
    <dbReference type="NCBI Taxonomy" id="390894"/>
    <lineage>
        <taxon>Eukaryota</taxon>
        <taxon>Fungi</taxon>
        <taxon>Dikarya</taxon>
        <taxon>Ascomycota</taxon>
        <taxon>Pezizomycotina</taxon>
        <taxon>Dothideomycetes</taxon>
        <taxon>Pleosporomycetidae</taxon>
        <taxon>Mytilinidiales</taxon>
        <taxon>Mytilinidiaceae</taxon>
        <taxon>Lophium</taxon>
    </lineage>
</organism>
<dbReference type="GO" id="GO:0016787">
    <property type="term" value="F:hydrolase activity"/>
    <property type="evidence" value="ECO:0007669"/>
    <property type="project" value="UniProtKB-KW"/>
</dbReference>
<accession>A0A6A6Q8N9</accession>
<name>A0A6A6Q8N9_9PEZI</name>
<reference evidence="2" key="1">
    <citation type="journal article" date="2020" name="Stud. Mycol.">
        <title>101 Dothideomycetes genomes: a test case for predicting lifestyles and emergence of pathogens.</title>
        <authorList>
            <person name="Haridas S."/>
            <person name="Albert R."/>
            <person name="Binder M."/>
            <person name="Bloem J."/>
            <person name="Labutti K."/>
            <person name="Salamov A."/>
            <person name="Andreopoulos B."/>
            <person name="Baker S."/>
            <person name="Barry K."/>
            <person name="Bills G."/>
            <person name="Bluhm B."/>
            <person name="Cannon C."/>
            <person name="Castanera R."/>
            <person name="Culley D."/>
            <person name="Daum C."/>
            <person name="Ezra D."/>
            <person name="Gonzalez J."/>
            <person name="Henrissat B."/>
            <person name="Kuo A."/>
            <person name="Liang C."/>
            <person name="Lipzen A."/>
            <person name="Lutzoni F."/>
            <person name="Magnuson J."/>
            <person name="Mondo S."/>
            <person name="Nolan M."/>
            <person name="Ohm R."/>
            <person name="Pangilinan J."/>
            <person name="Park H.-J."/>
            <person name="Ramirez L."/>
            <person name="Alfaro M."/>
            <person name="Sun H."/>
            <person name="Tritt A."/>
            <person name="Yoshinaga Y."/>
            <person name="Zwiers L.-H."/>
            <person name="Turgeon B."/>
            <person name="Goodwin S."/>
            <person name="Spatafora J."/>
            <person name="Crous P."/>
            <person name="Grigoriev I."/>
        </authorList>
    </citation>
    <scope>NUCLEOTIDE SEQUENCE</scope>
    <source>
        <strain evidence="2">CBS 269.34</strain>
    </source>
</reference>
<dbReference type="InterPro" id="IPR029058">
    <property type="entry name" value="AB_hydrolase_fold"/>
</dbReference>
<feature type="domain" description="AB hydrolase-1" evidence="1">
    <location>
        <begin position="32"/>
        <end position="274"/>
    </location>
</feature>
<dbReference type="InterPro" id="IPR050471">
    <property type="entry name" value="AB_hydrolase"/>
</dbReference>
<evidence type="ECO:0000259" key="1">
    <source>
        <dbReference type="Pfam" id="PF00561"/>
    </source>
</evidence>
<dbReference type="OrthoDB" id="8119704at2759"/>
<dbReference type="PANTHER" id="PTHR43433:SF5">
    <property type="entry name" value="AB HYDROLASE-1 DOMAIN-CONTAINING PROTEIN"/>
    <property type="match status" value="1"/>
</dbReference>
<gene>
    <name evidence="2" type="ORF">BU16DRAFT_520812</name>
</gene>